<organism evidence="2 3">
    <name type="scientific">Dentiscutata erythropus</name>
    <dbReference type="NCBI Taxonomy" id="1348616"/>
    <lineage>
        <taxon>Eukaryota</taxon>
        <taxon>Fungi</taxon>
        <taxon>Fungi incertae sedis</taxon>
        <taxon>Mucoromycota</taxon>
        <taxon>Glomeromycotina</taxon>
        <taxon>Glomeromycetes</taxon>
        <taxon>Diversisporales</taxon>
        <taxon>Gigasporaceae</taxon>
        <taxon>Dentiscutata</taxon>
    </lineage>
</organism>
<feature type="transmembrane region" description="Helical" evidence="1">
    <location>
        <begin position="657"/>
        <end position="674"/>
    </location>
</feature>
<keyword evidence="1" id="KW-0472">Membrane</keyword>
<keyword evidence="1" id="KW-0812">Transmembrane</keyword>
<reference evidence="2" key="1">
    <citation type="submission" date="2021-06" db="EMBL/GenBank/DDBJ databases">
        <authorList>
            <person name="Kallberg Y."/>
            <person name="Tangrot J."/>
            <person name="Rosling A."/>
        </authorList>
    </citation>
    <scope>NUCLEOTIDE SEQUENCE</scope>
    <source>
        <strain evidence="2">MA453B</strain>
    </source>
</reference>
<dbReference type="Proteomes" id="UP000789405">
    <property type="component" value="Unassembled WGS sequence"/>
</dbReference>
<feature type="transmembrane region" description="Helical" evidence="1">
    <location>
        <begin position="625"/>
        <end position="645"/>
    </location>
</feature>
<dbReference type="OrthoDB" id="2327888at2759"/>
<feature type="non-terminal residue" evidence="2">
    <location>
        <position position="790"/>
    </location>
</feature>
<dbReference type="EMBL" id="CAJVPY010003683">
    <property type="protein sequence ID" value="CAG8598429.1"/>
    <property type="molecule type" value="Genomic_DNA"/>
</dbReference>
<name>A0A9N9CC80_9GLOM</name>
<dbReference type="AlphaFoldDB" id="A0A9N9CC80"/>
<comment type="caution">
    <text evidence="2">The sequence shown here is derived from an EMBL/GenBank/DDBJ whole genome shotgun (WGS) entry which is preliminary data.</text>
</comment>
<keyword evidence="3" id="KW-1185">Reference proteome</keyword>
<keyword evidence="1" id="KW-1133">Transmembrane helix</keyword>
<accession>A0A9N9CC80</accession>
<evidence type="ECO:0000256" key="1">
    <source>
        <dbReference type="SAM" id="Phobius"/>
    </source>
</evidence>
<evidence type="ECO:0000313" key="3">
    <source>
        <dbReference type="Proteomes" id="UP000789405"/>
    </source>
</evidence>
<feature type="transmembrane region" description="Helical" evidence="1">
    <location>
        <begin position="721"/>
        <end position="747"/>
    </location>
</feature>
<feature type="transmembrane region" description="Helical" evidence="1">
    <location>
        <begin position="686"/>
        <end position="709"/>
    </location>
</feature>
<gene>
    <name evidence="2" type="ORF">DERYTH_LOCUS7519</name>
</gene>
<feature type="transmembrane region" description="Helical" evidence="1">
    <location>
        <begin position="767"/>
        <end position="785"/>
    </location>
</feature>
<evidence type="ECO:0000313" key="2">
    <source>
        <dbReference type="EMBL" id="CAG8598429.1"/>
    </source>
</evidence>
<proteinExistence type="predicted"/>
<sequence>QLKQFTYKDPQAGLEVLDNDKTNDGTIILRFGTPAKQVNGSTTCWDNTIYLRIIYPNASISFLSISNHGIPDFNFCLANNSVRDYTTLWGFDQGLILTFYNSSNLMTSAIMGLFITFEGKILRNENGEIIERARSGIIQTKIKIVTIIAFYMLDKGFALAYGGDDSATNLNNSIVDINIGTTNVAYVIFYYFETNKRTGPFLLYQTPTKILRLNDIVQTLTLEGIMCSVEFSGAGNTCFLLLNSAFTTTNKKSITTSQNAMLKISYLSSGSVTSIGEMKNGSSNGYSIEPLQFGGFLMLTLRDNLFGYILDENGEIYKTWSSPTPISFLYKKSIYAILANNSIVVVDNKDNSTWNVICDDLFKFGQDNKLNNPIIASTNPALGSRVNESTTQLYLSFTYPVILSSSNISIYQHINGTNHDLLRQRFQGDLQNQFCQIDPNDNKTVIVDVLPSTFNEPNSPYYVVVENNFVKRSDSNEALLGIDKNLWTLVTENKQYVYSSSIFGNIRLSPDGSSYYLSLSSADQQKFNKQMASDLSSIIPVEDNRLIPMNGFEKDVSTGISQILLFFNIMDNTADLSKKSACNIFDDFNTLLKYKKYSALMDYNTTSLIDENYPMTIAPLSLGDYWELIVIIIVVLVILAILYFLVSRKFKKADNFAMFKLIIILADLGLRILFVINDANKVPELWLPSLIILIIPTSINIIASFLIIVHEIRKNPVFSKWFSEYAFLLPCFTIISAGHIEAMYVLSSNFGMLKIFSTTFSRTAEHAIFWVEILGLVLCIPQFTIQVSTY</sequence>
<protein>
    <submittedName>
        <fullName evidence="2">21895_t:CDS:1</fullName>
    </submittedName>
</protein>